<sequence>MRRLRVIAFFIFATLVPLSGQPDPTERVSHLPEANPYRAVALRWLSLPESDREVLSNWLSPDASKENASAPLDASHQVIARALANDLAAASKIGASQSELWPPKQDPKNPDNPFHLLIPDVGAMLDLARITTKVADTSPAADAIPLYAATARFGRDIRSGATLIQGLTGVAIEGIASAGTARRLTAFSPQELELLSSTWRQLPQPAGIEHALQSERNVFFIPLLERIILPGLLALQAEGIDTLDASSGSAVSPALKNLRLSGLIDADGEQLIHLENIATGHSFSVTNKRSAEGVKLIRFDAKSGRAWMRINGTPAVLDLQSKQFVSARDDIARLRKFLGEDLGNEPPSKTPEWVRRALAHPDGPEGYAIDLIEEYDRRMAEQVLSAQQSKKPQPVTPAPSTDPLLAMIMPTISQVARTLNAASLQPTLLEAAIRHRLGQSGATPPDPWGLKGSAETTAPFAFEKTPDGGFLLRSAYENRSGEPYTYKFGAPDAGVQRKPSSAQ</sequence>
<proteinExistence type="predicted"/>
<accession>A0A556QRT4</accession>
<keyword evidence="3" id="KW-1185">Reference proteome</keyword>
<name>A0A556QRT4_9BACT</name>
<comment type="caution">
    <text evidence="2">The sequence shown here is derived from an EMBL/GenBank/DDBJ whole genome shotgun (WGS) entry which is preliminary data.</text>
</comment>
<gene>
    <name evidence="2" type="ORF">FPL22_08690</name>
</gene>
<organism evidence="2 3">
    <name type="scientific">Rariglobus hedericola</name>
    <dbReference type="NCBI Taxonomy" id="2597822"/>
    <lineage>
        <taxon>Bacteria</taxon>
        <taxon>Pseudomonadati</taxon>
        <taxon>Verrucomicrobiota</taxon>
        <taxon>Opitutia</taxon>
        <taxon>Opitutales</taxon>
        <taxon>Opitutaceae</taxon>
        <taxon>Rariglobus</taxon>
    </lineage>
</organism>
<feature type="region of interest" description="Disordered" evidence="1">
    <location>
        <begin position="481"/>
        <end position="503"/>
    </location>
</feature>
<feature type="region of interest" description="Disordered" evidence="1">
    <location>
        <begin position="382"/>
        <end position="402"/>
    </location>
</feature>
<dbReference type="OrthoDB" id="9829356at2"/>
<reference evidence="2 3" key="1">
    <citation type="submission" date="2019-07" db="EMBL/GenBank/DDBJ databases">
        <title>Description of 53C-WASEF.</title>
        <authorList>
            <person name="Pitt A."/>
            <person name="Hahn M.W."/>
        </authorList>
    </citation>
    <scope>NUCLEOTIDE SEQUENCE [LARGE SCALE GENOMIC DNA]</scope>
    <source>
        <strain evidence="2 3">53C-WASEF</strain>
    </source>
</reference>
<dbReference type="EMBL" id="VMBG01000001">
    <property type="protein sequence ID" value="TSJ79350.1"/>
    <property type="molecule type" value="Genomic_DNA"/>
</dbReference>
<evidence type="ECO:0000256" key="1">
    <source>
        <dbReference type="SAM" id="MobiDB-lite"/>
    </source>
</evidence>
<dbReference type="Proteomes" id="UP000315648">
    <property type="component" value="Unassembled WGS sequence"/>
</dbReference>
<evidence type="ECO:0000313" key="2">
    <source>
        <dbReference type="EMBL" id="TSJ79350.1"/>
    </source>
</evidence>
<protein>
    <submittedName>
        <fullName evidence="2">Uncharacterized protein</fullName>
    </submittedName>
</protein>
<dbReference type="AlphaFoldDB" id="A0A556QRT4"/>
<dbReference type="RefSeq" id="WP_144229816.1">
    <property type="nucleotide sequence ID" value="NZ_CBCRVV010000007.1"/>
</dbReference>
<evidence type="ECO:0000313" key="3">
    <source>
        <dbReference type="Proteomes" id="UP000315648"/>
    </source>
</evidence>